<dbReference type="FunFam" id="3.30.1020.10:FF:000001">
    <property type="entry name" value="1-Cys peroxiredoxin"/>
    <property type="match status" value="1"/>
</dbReference>
<dbReference type="AlphaFoldDB" id="A0A182DXG3"/>
<dbReference type="Gene3D" id="3.40.30.10">
    <property type="entry name" value="Glutaredoxin"/>
    <property type="match status" value="1"/>
</dbReference>
<dbReference type="PROSITE" id="PS51352">
    <property type="entry name" value="THIOREDOXIN_2"/>
    <property type="match status" value="1"/>
</dbReference>
<dbReference type="GO" id="GO:0051920">
    <property type="term" value="F:peroxiredoxin activity"/>
    <property type="evidence" value="ECO:0007669"/>
    <property type="project" value="InterPro"/>
</dbReference>
<comment type="similarity">
    <text evidence="2">Belongs to the GET4 family.</text>
</comment>
<comment type="similarity">
    <text evidence="9">Belongs to the peroxiredoxin family. Prx6 subfamily.</text>
</comment>
<comment type="function">
    <text evidence="11">Thiol-specific peroxidase that catalyzes the reduction of hydrogen peroxide and organic hydroperoxides to water and alcohols, respectively. Plays a role in cell protection against oxidative stress by detoxifying peroxides.</text>
</comment>
<dbReference type="Pfam" id="PF04190">
    <property type="entry name" value="GET4"/>
    <property type="match status" value="1"/>
</dbReference>
<dbReference type="CDD" id="cd03016">
    <property type="entry name" value="PRX_1cys"/>
    <property type="match status" value="1"/>
</dbReference>
<sequence length="607" mass="69473">MSRIEEKLELCFKNGNYYEAHQIYRTLYNRMSNQGKWQELQNMLYSGILRLLAEKEAASAIDLAELFVDTLEKSKTPVSSVVLDRFEKLLSLLPAQLEKDLEANSEREDRRLQYILSGIKWTKAVGDRKRFRRRGHPELHFRIAKSLWREGNYVNARNHFMYSDNPETFAAFLTEYQLKYGYTAEKDLFIAQTVMQMLCDRKPKSALKLLQSYCDIHPDIRSGFPYPFPLLNFLHFAIICIANKEVTYFTVLVEQYESEISRDPEYKQFLDRIGQIYFGLPRPQIARGGFLGNMIKGLLKTSENESGTTEEFETDSEEALHIPLSNETECLVGTSKSKLASGIFPMDAAQSDVEKRFITTVSSCEYVFVIVFKSKMSKGILLGDKFPDFQAETNEGFISSFYDWIGKDSWAILFSHPRDFTPVCTTELARLVQLAPEFKKRNVKLIGLSCDSADSHSKWADDILALYKMKCVDCDSEKKLPYPIIADEDRSLATELGMMDPDERDEKGNTLTARCVFIIGSDKTLKLSILYPATTGRNFDEILRVVDSLQLTAVKLVATPVDWKDGDDCVVLPTIDDNEAKKLFGEKIHTIDLPSGKHYLRMVPHPK</sequence>
<dbReference type="FunFam" id="1.25.40.10:FF:000060">
    <property type="entry name" value="Golgi to ER traffic protein 4 homolog"/>
    <property type="match status" value="1"/>
</dbReference>
<dbReference type="Gene3D" id="3.30.1020.10">
    <property type="entry name" value="Antioxidant, Horf6, Chain A, domain2"/>
    <property type="match status" value="1"/>
</dbReference>
<dbReference type="InterPro" id="IPR011990">
    <property type="entry name" value="TPR-like_helical_dom_sf"/>
</dbReference>
<dbReference type="STRING" id="42157.A0A182DXG3"/>
<proteinExistence type="inferred from homology"/>
<protein>
    <recommendedName>
        <fullName evidence="10">1-Cys peroxiredoxin</fullName>
    </recommendedName>
</protein>
<dbReference type="InterPro" id="IPR000866">
    <property type="entry name" value="AhpC/TSA"/>
</dbReference>
<evidence type="ECO:0000259" key="13">
    <source>
        <dbReference type="PROSITE" id="PS51352"/>
    </source>
</evidence>
<keyword evidence="4" id="KW-0963">Cytoplasm</keyword>
<dbReference type="EMBL" id="UYRW01000032">
    <property type="protein sequence ID" value="VDK61940.1"/>
    <property type="molecule type" value="Genomic_DNA"/>
</dbReference>
<dbReference type="Proteomes" id="UP000271087">
    <property type="component" value="Unassembled WGS sequence"/>
</dbReference>
<dbReference type="InterPro" id="IPR007317">
    <property type="entry name" value="GET4"/>
</dbReference>
<evidence type="ECO:0000256" key="1">
    <source>
        <dbReference type="ARBA" id="ARBA00004514"/>
    </source>
</evidence>
<reference evidence="14 15" key="2">
    <citation type="submission" date="2018-08" db="EMBL/GenBank/DDBJ databases">
        <authorList>
            <person name="Laetsch R D."/>
            <person name="Stevens L."/>
            <person name="Kumar S."/>
            <person name="Blaxter L. M."/>
        </authorList>
    </citation>
    <scope>NUCLEOTIDE SEQUENCE [LARGE SCALE GENOMIC DNA]</scope>
</reference>
<name>A0A182DXG3_ONCOC</name>
<reference evidence="16" key="1">
    <citation type="submission" date="2016-06" db="UniProtKB">
        <authorList>
            <consortium name="WormBaseParasite"/>
        </authorList>
    </citation>
    <scope>IDENTIFICATION</scope>
</reference>
<keyword evidence="15" id="KW-1185">Reference proteome</keyword>
<evidence type="ECO:0000256" key="4">
    <source>
        <dbReference type="ARBA" id="ARBA00022490"/>
    </source>
</evidence>
<comment type="subcellular location">
    <subcellularLocation>
        <location evidence="1">Cytoplasm</location>
        <location evidence="1">Cytosol</location>
    </subcellularLocation>
</comment>
<dbReference type="InterPro" id="IPR036249">
    <property type="entry name" value="Thioredoxin-like_sf"/>
</dbReference>
<accession>A0A182DXG3</accession>
<evidence type="ECO:0000256" key="9">
    <source>
        <dbReference type="ARBA" id="ARBA00025719"/>
    </source>
</evidence>
<dbReference type="Pfam" id="PF00578">
    <property type="entry name" value="AhpC-TSA"/>
    <property type="match status" value="1"/>
</dbReference>
<evidence type="ECO:0000256" key="3">
    <source>
        <dbReference type="ARBA" id="ARBA00022448"/>
    </source>
</evidence>
<keyword evidence="7" id="KW-0560">Oxidoreductase</keyword>
<evidence type="ECO:0000256" key="7">
    <source>
        <dbReference type="ARBA" id="ARBA00023002"/>
    </source>
</evidence>
<dbReference type="InterPro" id="IPR013766">
    <property type="entry name" value="Thioredoxin_domain"/>
</dbReference>
<evidence type="ECO:0000256" key="2">
    <source>
        <dbReference type="ARBA" id="ARBA00005351"/>
    </source>
</evidence>
<keyword evidence="3" id="KW-0813">Transport</keyword>
<dbReference type="GO" id="GO:0071818">
    <property type="term" value="C:BAT3 complex"/>
    <property type="evidence" value="ECO:0007669"/>
    <property type="project" value="TreeGrafter"/>
</dbReference>
<dbReference type="InterPro" id="IPR045020">
    <property type="entry name" value="PRX_1cys"/>
</dbReference>
<evidence type="ECO:0000313" key="14">
    <source>
        <dbReference type="EMBL" id="VDK61940.1"/>
    </source>
</evidence>
<dbReference type="GO" id="GO:0006950">
    <property type="term" value="P:response to stress"/>
    <property type="evidence" value="ECO:0007669"/>
    <property type="project" value="UniProtKB-ARBA"/>
</dbReference>
<dbReference type="PANTHER" id="PTHR12875">
    <property type="entry name" value="GOLGI TO ER TRAFFIC PROTEIN 4 HOMOLOG"/>
    <property type="match status" value="1"/>
</dbReference>
<feature type="domain" description="Thioredoxin" evidence="13">
    <location>
        <begin position="380"/>
        <end position="551"/>
    </location>
</feature>
<evidence type="ECO:0000313" key="16">
    <source>
        <dbReference type="WBParaSite" id="nOo.2.0.1.t00340-RA"/>
    </source>
</evidence>
<comment type="catalytic activity">
    <reaction evidence="12">
        <text>a hydroperoxide + [protein]-dithiol = [protein]-disulfide + an alcohol + H2O</text>
        <dbReference type="Rhea" id="RHEA:10008"/>
        <dbReference type="Rhea" id="RHEA-COMP:10593"/>
        <dbReference type="Rhea" id="RHEA-COMP:10594"/>
        <dbReference type="ChEBI" id="CHEBI:15377"/>
        <dbReference type="ChEBI" id="CHEBI:29950"/>
        <dbReference type="ChEBI" id="CHEBI:30879"/>
        <dbReference type="ChEBI" id="CHEBI:35924"/>
        <dbReference type="ChEBI" id="CHEBI:50058"/>
    </reaction>
</comment>
<dbReference type="SUPFAM" id="SSF52833">
    <property type="entry name" value="Thioredoxin-like"/>
    <property type="match status" value="1"/>
</dbReference>
<gene>
    <name evidence="14" type="ORF">NOO_LOCUS340</name>
</gene>
<evidence type="ECO:0000313" key="15">
    <source>
        <dbReference type="Proteomes" id="UP000271087"/>
    </source>
</evidence>
<dbReference type="Gene3D" id="1.25.40.10">
    <property type="entry name" value="Tetratricopeptide repeat domain"/>
    <property type="match status" value="1"/>
</dbReference>
<evidence type="ECO:0000256" key="12">
    <source>
        <dbReference type="ARBA" id="ARBA00051132"/>
    </source>
</evidence>
<evidence type="ECO:0000256" key="5">
    <source>
        <dbReference type="ARBA" id="ARBA00022559"/>
    </source>
</evidence>
<keyword evidence="8" id="KW-0676">Redox-active center</keyword>
<dbReference type="GO" id="GO:0045048">
    <property type="term" value="P:protein insertion into ER membrane"/>
    <property type="evidence" value="ECO:0007669"/>
    <property type="project" value="InterPro"/>
</dbReference>
<evidence type="ECO:0000256" key="6">
    <source>
        <dbReference type="ARBA" id="ARBA00022862"/>
    </source>
</evidence>
<dbReference type="OrthoDB" id="10252405at2759"/>
<dbReference type="Pfam" id="PF10417">
    <property type="entry name" value="1-cysPrx_C"/>
    <property type="match status" value="1"/>
</dbReference>
<evidence type="ECO:0000256" key="8">
    <source>
        <dbReference type="ARBA" id="ARBA00023284"/>
    </source>
</evidence>
<dbReference type="PANTHER" id="PTHR12875:SF0">
    <property type="entry name" value="GOLGI TO ER TRAFFIC PROTEIN 4 HOMOLOG"/>
    <property type="match status" value="1"/>
</dbReference>
<keyword evidence="5" id="KW-0575">Peroxidase</keyword>
<evidence type="ECO:0000256" key="11">
    <source>
        <dbReference type="ARBA" id="ARBA00037420"/>
    </source>
</evidence>
<organism evidence="16">
    <name type="scientific">Onchocerca ochengi</name>
    <name type="common">Filarial nematode worm</name>
    <dbReference type="NCBI Taxonomy" id="42157"/>
    <lineage>
        <taxon>Eukaryota</taxon>
        <taxon>Metazoa</taxon>
        <taxon>Ecdysozoa</taxon>
        <taxon>Nematoda</taxon>
        <taxon>Chromadorea</taxon>
        <taxon>Rhabditida</taxon>
        <taxon>Spirurina</taxon>
        <taxon>Spiruromorpha</taxon>
        <taxon>Filarioidea</taxon>
        <taxon>Onchocercidae</taxon>
        <taxon>Onchocerca</taxon>
    </lineage>
</organism>
<dbReference type="WBParaSite" id="nOo.2.0.1.t00340-RA">
    <property type="protein sequence ID" value="nOo.2.0.1.t00340-RA"/>
    <property type="gene ID" value="nOo.2.0.1.g00340"/>
</dbReference>
<dbReference type="FunFam" id="3.40.30.10:FF:000011">
    <property type="entry name" value="Peroxiredoxin PRX1"/>
    <property type="match status" value="1"/>
</dbReference>
<keyword evidence="6" id="KW-0049">Antioxidant</keyword>
<evidence type="ECO:0000256" key="10">
    <source>
        <dbReference type="ARBA" id="ARBA00026176"/>
    </source>
</evidence>
<dbReference type="InterPro" id="IPR019479">
    <property type="entry name" value="Peroxiredoxin_C"/>
</dbReference>